<dbReference type="EMBL" id="CAEZSF010000003">
    <property type="protein sequence ID" value="CAB4529646.1"/>
    <property type="molecule type" value="Genomic_DNA"/>
</dbReference>
<dbReference type="InterPro" id="IPR005226">
    <property type="entry name" value="UPF0014_fam"/>
</dbReference>
<feature type="transmembrane region" description="Helical" evidence="6">
    <location>
        <begin position="222"/>
        <end position="243"/>
    </location>
</feature>
<evidence type="ECO:0000256" key="6">
    <source>
        <dbReference type="SAM" id="Phobius"/>
    </source>
</evidence>
<keyword evidence="4 6" id="KW-1133">Transmembrane helix</keyword>
<evidence type="ECO:0000256" key="5">
    <source>
        <dbReference type="ARBA" id="ARBA00023136"/>
    </source>
</evidence>
<evidence type="ECO:0000256" key="4">
    <source>
        <dbReference type="ARBA" id="ARBA00022989"/>
    </source>
</evidence>
<feature type="transmembrane region" description="Helical" evidence="6">
    <location>
        <begin position="36"/>
        <end position="58"/>
    </location>
</feature>
<accession>A0A6J6AT65</accession>
<evidence type="ECO:0000313" key="8">
    <source>
        <dbReference type="EMBL" id="CAB4888634.1"/>
    </source>
</evidence>
<feature type="transmembrane region" description="Helical" evidence="6">
    <location>
        <begin position="95"/>
        <end position="117"/>
    </location>
</feature>
<evidence type="ECO:0000256" key="2">
    <source>
        <dbReference type="ARBA" id="ARBA00005268"/>
    </source>
</evidence>
<dbReference type="GO" id="GO:0005886">
    <property type="term" value="C:plasma membrane"/>
    <property type="evidence" value="ECO:0007669"/>
    <property type="project" value="TreeGrafter"/>
</dbReference>
<sequence>MTDQVVGWSSLVVSLVFVLIALAVTASEHLGLTRPILIALVRSLAQMTLVGFVLVPIVNPETPLFWSWLWVLVIVIFASVTAARRIGDVPGIFPIALLALSAVGFFGLAIVFGLGVLELQGRTLVPVAGMVIGNSMNSAVVAANRVRESAADQRSEIEAGVALGMTVKLASRRFVRSSLRTAISPQVEQTAALGIIVLPGTMTGLILAGVEPFAAVRTQLALMYVILAGVVIAASITGLGTLARLTTSDNRLIKVARSN</sequence>
<gene>
    <name evidence="7" type="ORF">UFOPK1358_00069</name>
    <name evidence="8" type="ORF">UFOPK3519_00048</name>
</gene>
<dbReference type="AlphaFoldDB" id="A0A6J6AT65"/>
<comment type="subcellular location">
    <subcellularLocation>
        <location evidence="1">Membrane</location>
        <topology evidence="1">Multi-pass membrane protein</topology>
    </subcellularLocation>
</comment>
<name>A0A6J6AT65_9ZZZZ</name>
<keyword evidence="5 6" id="KW-0472">Membrane</keyword>
<keyword evidence="3 6" id="KW-0812">Transmembrane</keyword>
<dbReference type="EMBL" id="CAFBMG010000002">
    <property type="protein sequence ID" value="CAB4888634.1"/>
    <property type="molecule type" value="Genomic_DNA"/>
</dbReference>
<feature type="transmembrane region" description="Helical" evidence="6">
    <location>
        <begin position="64"/>
        <end position="83"/>
    </location>
</feature>
<dbReference type="PANTHER" id="PTHR30028:SF0">
    <property type="entry name" value="PROTEIN ALUMINUM SENSITIVE 3"/>
    <property type="match status" value="1"/>
</dbReference>
<proteinExistence type="inferred from homology"/>
<organism evidence="7">
    <name type="scientific">freshwater metagenome</name>
    <dbReference type="NCBI Taxonomy" id="449393"/>
    <lineage>
        <taxon>unclassified sequences</taxon>
        <taxon>metagenomes</taxon>
        <taxon>ecological metagenomes</taxon>
    </lineage>
</organism>
<protein>
    <submittedName>
        <fullName evidence="7">Unannotated protein</fullName>
    </submittedName>
</protein>
<evidence type="ECO:0000313" key="7">
    <source>
        <dbReference type="EMBL" id="CAB4529646.1"/>
    </source>
</evidence>
<evidence type="ECO:0000256" key="3">
    <source>
        <dbReference type="ARBA" id="ARBA00022692"/>
    </source>
</evidence>
<feature type="transmembrane region" description="Helical" evidence="6">
    <location>
        <begin position="6"/>
        <end position="24"/>
    </location>
</feature>
<dbReference type="Pfam" id="PF03649">
    <property type="entry name" value="UPF0014"/>
    <property type="match status" value="1"/>
</dbReference>
<comment type="similarity">
    <text evidence="2">Belongs to the UPF0014 family.</text>
</comment>
<reference evidence="7" key="1">
    <citation type="submission" date="2020-05" db="EMBL/GenBank/DDBJ databases">
        <authorList>
            <person name="Chiriac C."/>
            <person name="Salcher M."/>
            <person name="Ghai R."/>
            <person name="Kavagutti S V."/>
        </authorList>
    </citation>
    <scope>NUCLEOTIDE SEQUENCE</scope>
</reference>
<evidence type="ECO:0000256" key="1">
    <source>
        <dbReference type="ARBA" id="ARBA00004141"/>
    </source>
</evidence>
<dbReference type="PANTHER" id="PTHR30028">
    <property type="entry name" value="UPF0014 INNER MEMBRANE PROTEIN YBBM-RELATED"/>
    <property type="match status" value="1"/>
</dbReference>
<feature type="transmembrane region" description="Helical" evidence="6">
    <location>
        <begin position="190"/>
        <end position="210"/>
    </location>
</feature>